<dbReference type="InterPro" id="IPR043502">
    <property type="entry name" value="DNA/RNA_pol_sf"/>
</dbReference>
<dbReference type="InterPro" id="IPR051320">
    <property type="entry name" value="Viral_Replic_Matur_Polypro"/>
</dbReference>
<accession>A0A6L2K227</accession>
<name>A0A6L2K227_TANCI</name>
<organism evidence="2">
    <name type="scientific">Tanacetum cinerariifolium</name>
    <name type="common">Dalmatian daisy</name>
    <name type="synonym">Chrysanthemum cinerariifolium</name>
    <dbReference type="NCBI Taxonomy" id="118510"/>
    <lineage>
        <taxon>Eukaryota</taxon>
        <taxon>Viridiplantae</taxon>
        <taxon>Streptophyta</taxon>
        <taxon>Embryophyta</taxon>
        <taxon>Tracheophyta</taxon>
        <taxon>Spermatophyta</taxon>
        <taxon>Magnoliopsida</taxon>
        <taxon>eudicotyledons</taxon>
        <taxon>Gunneridae</taxon>
        <taxon>Pentapetalae</taxon>
        <taxon>asterids</taxon>
        <taxon>campanulids</taxon>
        <taxon>Asterales</taxon>
        <taxon>Asteraceae</taxon>
        <taxon>Asteroideae</taxon>
        <taxon>Anthemideae</taxon>
        <taxon>Anthemidinae</taxon>
        <taxon>Tanacetum</taxon>
    </lineage>
</organism>
<reference evidence="2" key="1">
    <citation type="journal article" date="2019" name="Sci. Rep.">
        <title>Draft genome of Tanacetum cinerariifolium, the natural source of mosquito coil.</title>
        <authorList>
            <person name="Yamashiro T."/>
            <person name="Shiraishi A."/>
            <person name="Satake H."/>
            <person name="Nakayama K."/>
        </authorList>
    </citation>
    <scope>NUCLEOTIDE SEQUENCE</scope>
</reference>
<dbReference type="PANTHER" id="PTHR33064">
    <property type="entry name" value="POL PROTEIN"/>
    <property type="match status" value="1"/>
</dbReference>
<dbReference type="AlphaFoldDB" id="A0A6L2K227"/>
<feature type="compositionally biased region" description="Basic and acidic residues" evidence="1">
    <location>
        <begin position="123"/>
        <end position="135"/>
    </location>
</feature>
<evidence type="ECO:0008006" key="3">
    <source>
        <dbReference type="Google" id="ProtNLM"/>
    </source>
</evidence>
<dbReference type="SUPFAM" id="SSF56672">
    <property type="entry name" value="DNA/RNA polymerases"/>
    <property type="match status" value="1"/>
</dbReference>
<dbReference type="InterPro" id="IPR043128">
    <property type="entry name" value="Rev_trsase/Diguanyl_cyclase"/>
</dbReference>
<evidence type="ECO:0000313" key="2">
    <source>
        <dbReference type="EMBL" id="GEU43353.1"/>
    </source>
</evidence>
<comment type="caution">
    <text evidence="2">The sequence shown here is derived from an EMBL/GenBank/DDBJ whole genome shotgun (WGS) entry which is preliminary data.</text>
</comment>
<dbReference type="Gene3D" id="3.30.70.270">
    <property type="match status" value="1"/>
</dbReference>
<proteinExistence type="predicted"/>
<feature type="region of interest" description="Disordered" evidence="1">
    <location>
        <begin position="116"/>
        <end position="135"/>
    </location>
</feature>
<protein>
    <recommendedName>
        <fullName evidence="3">Reverse transcriptase domain-containing protein</fullName>
    </recommendedName>
</protein>
<dbReference type="EMBL" id="BKCJ010001698">
    <property type="protein sequence ID" value="GEU43353.1"/>
    <property type="molecule type" value="Genomic_DNA"/>
</dbReference>
<evidence type="ECO:0000256" key="1">
    <source>
        <dbReference type="SAM" id="MobiDB-lite"/>
    </source>
</evidence>
<sequence length="353" mass="40095">MAPKKTSTSAALAMNQAAIRKLVTDSVVTALEPQAATMTNTNNTNRNTRQRKTLVARKCSYKEFMSCQPFNFKDLKQGGSSDQELQKQRASHWKQSATSVSNLSCLWREMELQKSVPKSKQRSTRDILAEGQERSPRSERSYRIIYDEKVVHNPIDGETLIIRGDRSKTRLSLISCTKVKRYISKGYQVFIAQVMEKKLDKKTIGRYSSSQGATPVARAPYRLAPSQMQELSDQLQVLADRGSSVYSKIDLRSGYHQLRVRDKDIPKTAFRMSQGIHVDPTKIEAVKNWASPTTPTEVCQFLGLVGYYQKFIEDFSKIAKSLTELTKKQEVYLGRKPRINFPTAKTKVVKLQI</sequence>
<dbReference type="PANTHER" id="PTHR33064:SF37">
    <property type="entry name" value="RIBONUCLEASE H"/>
    <property type="match status" value="1"/>
</dbReference>
<gene>
    <name evidence="2" type="ORF">Tci_015331</name>
</gene>